<evidence type="ECO:0000313" key="1">
    <source>
        <dbReference type="EMBL" id="KAK0176445.1"/>
    </source>
</evidence>
<gene>
    <name evidence="1" type="ORF">PV328_000577</name>
</gene>
<reference evidence="1" key="1">
    <citation type="journal article" date="2023" name="bioRxiv">
        <title>Scaffold-level genome assemblies of two parasitoid biocontrol wasps reveal the parthenogenesis mechanism and an associated novel virus.</title>
        <authorList>
            <person name="Inwood S."/>
            <person name="Skelly J."/>
            <person name="Guhlin J."/>
            <person name="Harrop T."/>
            <person name="Goldson S."/>
            <person name="Dearden P."/>
        </authorList>
    </citation>
    <scope>NUCLEOTIDE SEQUENCE</scope>
    <source>
        <strain evidence="1">Irish</strain>
        <tissue evidence="1">Whole body</tissue>
    </source>
</reference>
<dbReference type="EMBL" id="JAQQBS010000001">
    <property type="protein sequence ID" value="KAK0176445.1"/>
    <property type="molecule type" value="Genomic_DNA"/>
</dbReference>
<proteinExistence type="predicted"/>
<dbReference type="GO" id="GO:0097191">
    <property type="term" value="P:extrinsic apoptotic signaling pathway"/>
    <property type="evidence" value="ECO:0007669"/>
    <property type="project" value="TreeGrafter"/>
</dbReference>
<protein>
    <recommendedName>
        <fullName evidence="3">Apoptosis regulatory protein Siva</fullName>
    </recommendedName>
</protein>
<dbReference type="Pfam" id="PF05458">
    <property type="entry name" value="Siva"/>
    <property type="match status" value="1"/>
</dbReference>
<organism evidence="1 2">
    <name type="scientific">Microctonus aethiopoides</name>
    <dbReference type="NCBI Taxonomy" id="144406"/>
    <lineage>
        <taxon>Eukaryota</taxon>
        <taxon>Metazoa</taxon>
        <taxon>Ecdysozoa</taxon>
        <taxon>Arthropoda</taxon>
        <taxon>Hexapoda</taxon>
        <taxon>Insecta</taxon>
        <taxon>Pterygota</taxon>
        <taxon>Neoptera</taxon>
        <taxon>Endopterygota</taxon>
        <taxon>Hymenoptera</taxon>
        <taxon>Apocrita</taxon>
        <taxon>Ichneumonoidea</taxon>
        <taxon>Braconidae</taxon>
        <taxon>Euphorinae</taxon>
        <taxon>Microctonus</taxon>
    </lineage>
</organism>
<evidence type="ECO:0000313" key="2">
    <source>
        <dbReference type="Proteomes" id="UP001168990"/>
    </source>
</evidence>
<dbReference type="PANTHER" id="PTHR14365">
    <property type="entry name" value="APOPTOSIS REGULATORY PROTEIN SIVA"/>
    <property type="match status" value="1"/>
</dbReference>
<dbReference type="GO" id="GO:0005175">
    <property type="term" value="F:CD27 receptor binding"/>
    <property type="evidence" value="ECO:0007669"/>
    <property type="project" value="TreeGrafter"/>
</dbReference>
<dbReference type="InterPro" id="IPR022773">
    <property type="entry name" value="Siva"/>
</dbReference>
<dbReference type="Proteomes" id="UP001168990">
    <property type="component" value="Unassembled WGS sequence"/>
</dbReference>
<dbReference type="AlphaFoldDB" id="A0AA39FV73"/>
<keyword evidence="2" id="KW-1185">Reference proteome</keyword>
<reference evidence="1" key="2">
    <citation type="submission" date="2023-03" db="EMBL/GenBank/DDBJ databases">
        <authorList>
            <person name="Inwood S.N."/>
            <person name="Skelly J.G."/>
            <person name="Guhlin J."/>
            <person name="Harrop T.W.R."/>
            <person name="Goldson S.G."/>
            <person name="Dearden P.K."/>
        </authorList>
    </citation>
    <scope>NUCLEOTIDE SEQUENCE</scope>
    <source>
        <strain evidence="1">Irish</strain>
        <tissue evidence="1">Whole body</tissue>
    </source>
</reference>
<comment type="caution">
    <text evidence="1">The sequence shown here is derived from an EMBL/GenBank/DDBJ whole genome shotgun (WGS) entry which is preliminary data.</text>
</comment>
<evidence type="ECO:0008006" key="3">
    <source>
        <dbReference type="Google" id="ProtNLM"/>
    </source>
</evidence>
<sequence length="179" mass="20545">MSSPPLHTSFKQLFNTQNAETMSKRSCPFEEDLCPQLKVHVGPKEAADGNSKEELEKIYENTMALLKNGSKLSKDVVNIDHHEKIRGYHFESPRFKQMIMNDKLQLEMSEKIIVNLDKQICSNCGELGISDRSCCFHCIDCYCFKCLSECSKCSEQFCPKCTFTIYEGGEHVECLECYR</sequence>
<accession>A0AA39FV73</accession>
<dbReference type="PANTHER" id="PTHR14365:SF1">
    <property type="entry name" value="APOPTOSIS REGULATORY PROTEIN SIVA"/>
    <property type="match status" value="1"/>
</dbReference>
<name>A0AA39FV73_9HYME</name>